<feature type="domain" description="TF-B3" evidence="7">
    <location>
        <begin position="161"/>
        <end position="258"/>
    </location>
</feature>
<evidence type="ECO:0000259" key="7">
    <source>
        <dbReference type="PROSITE" id="PS50863"/>
    </source>
</evidence>
<comment type="subcellular location">
    <subcellularLocation>
        <location evidence="1">Nucleus</location>
    </subcellularLocation>
</comment>
<reference evidence="8" key="1">
    <citation type="journal article" date="2014" name="Nat. Commun.">
        <title>The emerging biofuel crop Camelina sativa retains a highly undifferentiated hexaploid genome structure.</title>
        <authorList>
            <person name="Kagale S."/>
            <person name="Koh C."/>
            <person name="Nixon J."/>
            <person name="Bollina V."/>
            <person name="Clarke W.E."/>
            <person name="Tuteja R."/>
            <person name="Spillane C."/>
            <person name="Robinson S.J."/>
            <person name="Links M.G."/>
            <person name="Clarke C."/>
            <person name="Higgins E.E."/>
            <person name="Huebert T."/>
            <person name="Sharpe A.G."/>
            <person name="Parkin I.A."/>
        </authorList>
    </citation>
    <scope>NUCLEOTIDE SEQUENCE [LARGE SCALE GENOMIC DNA]</scope>
    <source>
        <strain evidence="8">cv. DH55</strain>
    </source>
</reference>
<evidence type="ECO:0000256" key="3">
    <source>
        <dbReference type="ARBA" id="ARBA00023125"/>
    </source>
</evidence>
<keyword evidence="3" id="KW-0238">DNA-binding</keyword>
<dbReference type="RefSeq" id="XP_010501335.1">
    <property type="nucleotide sequence ID" value="XM_010503033.1"/>
</dbReference>
<protein>
    <submittedName>
        <fullName evidence="9">B3 domain-containing protein At1g05930-like</fullName>
    </submittedName>
</protein>
<evidence type="ECO:0000256" key="6">
    <source>
        <dbReference type="SAM" id="MobiDB-lite"/>
    </source>
</evidence>
<keyword evidence="2" id="KW-0805">Transcription regulation</keyword>
<evidence type="ECO:0000256" key="4">
    <source>
        <dbReference type="ARBA" id="ARBA00023163"/>
    </source>
</evidence>
<feature type="compositionally biased region" description="Low complexity" evidence="6">
    <location>
        <begin position="80"/>
        <end position="93"/>
    </location>
</feature>
<sequence>MTTNDAAEAKKMFANLYVLADAAAMVYDEEQRERKGKAKIVSEEEDEESKKKSFFNHVPRKIRSALRYSQPNFENLNGASASSSRLVQSSPSSCLTNPTSSMSHAMSQRSRSSKVTLFSRTPRWLIQVMRDMNGEEPKLICEKTLIVADVNPKESCLSIPFNLLTRNDFLTHVESRIIEEDINKDEKIGVGALLVDQRTKLWGVVLKKFDLKNGSWDYSLVCGWDDVVKANGLKHGDYISLWSFRCRGILCFALVPPSQ</sequence>
<proteinExistence type="predicted"/>
<organism evidence="8 9">
    <name type="scientific">Camelina sativa</name>
    <name type="common">False flax</name>
    <name type="synonym">Myagrum sativum</name>
    <dbReference type="NCBI Taxonomy" id="90675"/>
    <lineage>
        <taxon>Eukaryota</taxon>
        <taxon>Viridiplantae</taxon>
        <taxon>Streptophyta</taxon>
        <taxon>Embryophyta</taxon>
        <taxon>Tracheophyta</taxon>
        <taxon>Spermatophyta</taxon>
        <taxon>Magnoliopsida</taxon>
        <taxon>eudicotyledons</taxon>
        <taxon>Gunneridae</taxon>
        <taxon>Pentapetalae</taxon>
        <taxon>rosids</taxon>
        <taxon>malvids</taxon>
        <taxon>Brassicales</taxon>
        <taxon>Brassicaceae</taxon>
        <taxon>Camelineae</taxon>
        <taxon>Camelina</taxon>
    </lineage>
</organism>
<dbReference type="PANTHER" id="PTHR31541">
    <property type="entry name" value="B3 DOMAIN PLANT PROTEIN-RELATED"/>
    <property type="match status" value="1"/>
</dbReference>
<evidence type="ECO:0000256" key="1">
    <source>
        <dbReference type="ARBA" id="ARBA00004123"/>
    </source>
</evidence>
<dbReference type="PANTHER" id="PTHR31541:SF34">
    <property type="entry name" value="TF-B3 DOMAIN-CONTAINING PROTEIN"/>
    <property type="match status" value="1"/>
</dbReference>
<name>A0ABM0YID8_CAMSA</name>
<reference evidence="9" key="2">
    <citation type="submission" date="2025-08" db="UniProtKB">
        <authorList>
            <consortium name="RefSeq"/>
        </authorList>
    </citation>
    <scope>IDENTIFICATION</scope>
    <source>
        <tissue evidence="9">Leaf</tissue>
    </source>
</reference>
<keyword evidence="8" id="KW-1185">Reference proteome</keyword>
<dbReference type="SUPFAM" id="SSF101936">
    <property type="entry name" value="DNA-binding pseudobarrel domain"/>
    <property type="match status" value="1"/>
</dbReference>
<dbReference type="PROSITE" id="PS50863">
    <property type="entry name" value="B3"/>
    <property type="match status" value="1"/>
</dbReference>
<dbReference type="InterPro" id="IPR003340">
    <property type="entry name" value="B3_DNA-bd"/>
</dbReference>
<feature type="compositionally biased region" description="Polar residues" evidence="6">
    <location>
        <begin position="94"/>
        <end position="112"/>
    </location>
</feature>
<gene>
    <name evidence="9" type="primary">LOC104778581</name>
</gene>
<dbReference type="InterPro" id="IPR015300">
    <property type="entry name" value="DNA-bd_pseudobarrel_sf"/>
</dbReference>
<keyword evidence="5" id="KW-0539">Nucleus</keyword>
<dbReference type="GeneID" id="104778581"/>
<dbReference type="Proteomes" id="UP000694864">
    <property type="component" value="Chromosome 3"/>
</dbReference>
<feature type="region of interest" description="Disordered" evidence="6">
    <location>
        <begin position="30"/>
        <end position="52"/>
    </location>
</feature>
<dbReference type="Pfam" id="PF03754">
    <property type="entry name" value="At2g31720-like"/>
    <property type="match status" value="1"/>
</dbReference>
<evidence type="ECO:0000313" key="8">
    <source>
        <dbReference type="Proteomes" id="UP000694864"/>
    </source>
</evidence>
<dbReference type="InterPro" id="IPR005508">
    <property type="entry name" value="At2g31720-like"/>
</dbReference>
<evidence type="ECO:0000256" key="5">
    <source>
        <dbReference type="ARBA" id="ARBA00023242"/>
    </source>
</evidence>
<keyword evidence="4" id="KW-0804">Transcription</keyword>
<dbReference type="CDD" id="cd10017">
    <property type="entry name" value="B3_DNA"/>
    <property type="match status" value="1"/>
</dbReference>
<dbReference type="Gene3D" id="2.40.330.10">
    <property type="entry name" value="DNA-binding pseudobarrel domain"/>
    <property type="match status" value="1"/>
</dbReference>
<feature type="region of interest" description="Disordered" evidence="6">
    <location>
        <begin position="79"/>
        <end position="112"/>
    </location>
</feature>
<evidence type="ECO:0000256" key="2">
    <source>
        <dbReference type="ARBA" id="ARBA00023015"/>
    </source>
</evidence>
<evidence type="ECO:0000313" key="9">
    <source>
        <dbReference type="RefSeq" id="XP_010501335.1"/>
    </source>
</evidence>
<accession>A0ABM0YID8</accession>